<dbReference type="CDD" id="cd04369">
    <property type="entry name" value="Bromodomain"/>
    <property type="match status" value="1"/>
</dbReference>
<dbReference type="Pfam" id="PF00439">
    <property type="entry name" value="Bromodomain"/>
    <property type="match status" value="1"/>
</dbReference>
<dbReference type="Proteomes" id="UP001530293">
    <property type="component" value="Unassembled WGS sequence"/>
</dbReference>
<evidence type="ECO:0000259" key="4">
    <source>
        <dbReference type="PROSITE" id="PS50014"/>
    </source>
</evidence>
<evidence type="ECO:0000256" key="3">
    <source>
        <dbReference type="SAM" id="MobiDB-lite"/>
    </source>
</evidence>
<sequence length="293" mass="32501">MHPSFREREIDILEKEIGICTKSPKQSNQKKQSVPPPPLPLSPLVETTMISIPRLPMPYQPGGEPGKGHINYLDSADAMLETEFSPPDRYFAISALLGRLREPMKLPYPPNSLRGAADFTFLTKSKKNEQELEERKHRLALEKQQALILLDKSEMYHLEQQDSTALLALHKKISSHRTAAVFRKPVNPAEAPGYTERIPFPMDLSLIRKLIVARVVKSFSSFHQCVGLICHNCVKFNGRESDYAVITREFEDHVDDKVLEAVRSAASSDAVGSVAATTAAEGNADIGISCAGI</sequence>
<feature type="compositionally biased region" description="Low complexity" evidence="3">
    <location>
        <begin position="22"/>
        <end position="33"/>
    </location>
</feature>
<keyword evidence="6" id="KW-1185">Reference proteome</keyword>
<keyword evidence="1 2" id="KW-0103">Bromodomain</keyword>
<name>A0ABD3MY96_9STRA</name>
<dbReference type="SMART" id="SM00297">
    <property type="entry name" value="BROMO"/>
    <property type="match status" value="1"/>
</dbReference>
<feature type="domain" description="Bromo" evidence="4">
    <location>
        <begin position="174"/>
        <end position="244"/>
    </location>
</feature>
<accession>A0ABD3MY96</accession>
<comment type="caution">
    <text evidence="5">The sequence shown here is derived from an EMBL/GenBank/DDBJ whole genome shotgun (WGS) entry which is preliminary data.</text>
</comment>
<proteinExistence type="predicted"/>
<dbReference type="AlphaFoldDB" id="A0ABD3MY96"/>
<dbReference type="PANTHER" id="PTHR15398">
    <property type="entry name" value="BROMODOMAIN-CONTAINING PROTEIN 8"/>
    <property type="match status" value="1"/>
</dbReference>
<reference evidence="5 6" key="1">
    <citation type="submission" date="2024-10" db="EMBL/GenBank/DDBJ databases">
        <title>Updated reference genomes for cyclostephanoid diatoms.</title>
        <authorList>
            <person name="Roberts W.R."/>
            <person name="Alverson A.J."/>
        </authorList>
    </citation>
    <scope>NUCLEOTIDE SEQUENCE [LARGE SCALE GENOMIC DNA]</scope>
    <source>
        <strain evidence="5 6">AJA232-27</strain>
    </source>
</reference>
<protein>
    <recommendedName>
        <fullName evidence="4">Bromo domain-containing protein</fullName>
    </recommendedName>
</protein>
<evidence type="ECO:0000313" key="5">
    <source>
        <dbReference type="EMBL" id="KAL3768834.1"/>
    </source>
</evidence>
<dbReference type="EMBL" id="JALLBG020000062">
    <property type="protein sequence ID" value="KAL3768834.1"/>
    <property type="molecule type" value="Genomic_DNA"/>
</dbReference>
<dbReference type="PANTHER" id="PTHR15398:SF4">
    <property type="entry name" value="BROMODOMAIN-CONTAINING PROTEIN 8 ISOFORM X1"/>
    <property type="match status" value="1"/>
</dbReference>
<dbReference type="PRINTS" id="PR00503">
    <property type="entry name" value="BROMODOMAIN"/>
</dbReference>
<dbReference type="Gene3D" id="1.20.920.10">
    <property type="entry name" value="Bromodomain-like"/>
    <property type="match status" value="1"/>
</dbReference>
<dbReference type="InterPro" id="IPR001487">
    <property type="entry name" value="Bromodomain"/>
</dbReference>
<dbReference type="SUPFAM" id="SSF47370">
    <property type="entry name" value="Bromodomain"/>
    <property type="match status" value="1"/>
</dbReference>
<dbReference type="InterPro" id="IPR036427">
    <property type="entry name" value="Bromodomain-like_sf"/>
</dbReference>
<organism evidence="5 6">
    <name type="scientific">Discostella pseudostelligera</name>
    <dbReference type="NCBI Taxonomy" id="259834"/>
    <lineage>
        <taxon>Eukaryota</taxon>
        <taxon>Sar</taxon>
        <taxon>Stramenopiles</taxon>
        <taxon>Ochrophyta</taxon>
        <taxon>Bacillariophyta</taxon>
        <taxon>Coscinodiscophyceae</taxon>
        <taxon>Thalassiosirophycidae</taxon>
        <taxon>Stephanodiscales</taxon>
        <taxon>Stephanodiscaceae</taxon>
        <taxon>Discostella</taxon>
    </lineage>
</organism>
<evidence type="ECO:0000256" key="2">
    <source>
        <dbReference type="PROSITE-ProRule" id="PRU00035"/>
    </source>
</evidence>
<dbReference type="PROSITE" id="PS50014">
    <property type="entry name" value="BROMODOMAIN_2"/>
    <property type="match status" value="1"/>
</dbReference>
<gene>
    <name evidence="5" type="ORF">ACHAWU_006935</name>
</gene>
<evidence type="ECO:0000256" key="1">
    <source>
        <dbReference type="ARBA" id="ARBA00023117"/>
    </source>
</evidence>
<evidence type="ECO:0000313" key="6">
    <source>
        <dbReference type="Proteomes" id="UP001530293"/>
    </source>
</evidence>
<feature type="region of interest" description="Disordered" evidence="3">
    <location>
        <begin position="20"/>
        <end position="42"/>
    </location>
</feature>